<feature type="transmembrane region" description="Helical" evidence="6">
    <location>
        <begin position="204"/>
        <end position="224"/>
    </location>
</feature>
<dbReference type="Proteomes" id="UP000319980">
    <property type="component" value="Unassembled WGS sequence"/>
</dbReference>
<reference evidence="7 8" key="1">
    <citation type="journal article" date="2008" name="Int. J. Syst. Evol. Microbiol.">
        <title>Luteimonas marina sp. nov., isolated from seawater.</title>
        <authorList>
            <person name="Baik K.S."/>
            <person name="Park S.C."/>
            <person name="Kim M.S."/>
            <person name="Kim E.M."/>
            <person name="Park C."/>
            <person name="Chun J."/>
            <person name="Seong C.N."/>
        </authorList>
    </citation>
    <scope>NUCLEOTIDE SEQUENCE [LARGE SCALE GENOMIC DNA]</scope>
    <source>
        <strain evidence="7 8">FR1330</strain>
    </source>
</reference>
<feature type="transmembrane region" description="Helical" evidence="6">
    <location>
        <begin position="436"/>
        <end position="455"/>
    </location>
</feature>
<name>A0A5C5UC05_9GAMM</name>
<evidence type="ECO:0000256" key="6">
    <source>
        <dbReference type="SAM" id="Phobius"/>
    </source>
</evidence>
<comment type="subcellular location">
    <subcellularLocation>
        <location evidence="1">Membrane</location>
        <topology evidence="1">Multi-pass membrane protein</topology>
    </subcellularLocation>
</comment>
<evidence type="ECO:0000313" key="7">
    <source>
        <dbReference type="EMBL" id="TWT23429.1"/>
    </source>
</evidence>
<keyword evidence="8" id="KW-1185">Reference proteome</keyword>
<evidence type="ECO:0000313" key="8">
    <source>
        <dbReference type="Proteomes" id="UP000319980"/>
    </source>
</evidence>
<evidence type="ECO:0000256" key="4">
    <source>
        <dbReference type="ARBA" id="ARBA00022989"/>
    </source>
</evidence>
<dbReference type="InterPro" id="IPR002293">
    <property type="entry name" value="AA/rel_permease1"/>
</dbReference>
<feature type="transmembrane region" description="Helical" evidence="6">
    <location>
        <begin position="175"/>
        <end position="195"/>
    </location>
</feature>
<feature type="transmembrane region" description="Helical" evidence="6">
    <location>
        <begin position="404"/>
        <end position="424"/>
    </location>
</feature>
<feature type="transmembrane region" description="Helical" evidence="6">
    <location>
        <begin position="70"/>
        <end position="92"/>
    </location>
</feature>
<feature type="transmembrane region" description="Helical" evidence="6">
    <location>
        <begin position="113"/>
        <end position="137"/>
    </location>
</feature>
<feature type="transmembrane region" description="Helical" evidence="6">
    <location>
        <begin position="280"/>
        <end position="306"/>
    </location>
</feature>
<protein>
    <submittedName>
        <fullName evidence="7">Amino acid permease</fullName>
    </submittedName>
</protein>
<evidence type="ECO:0000256" key="1">
    <source>
        <dbReference type="ARBA" id="ARBA00004141"/>
    </source>
</evidence>
<dbReference type="OrthoDB" id="9804700at2"/>
<dbReference type="PANTHER" id="PTHR43243">
    <property type="entry name" value="INNER MEMBRANE TRANSPORTER YGJI-RELATED"/>
    <property type="match status" value="1"/>
</dbReference>
<dbReference type="GO" id="GO:0015171">
    <property type="term" value="F:amino acid transmembrane transporter activity"/>
    <property type="evidence" value="ECO:0007669"/>
    <property type="project" value="TreeGrafter"/>
</dbReference>
<dbReference type="EMBL" id="VOHK01000001">
    <property type="protein sequence ID" value="TWT23429.1"/>
    <property type="molecule type" value="Genomic_DNA"/>
</dbReference>
<evidence type="ECO:0000256" key="2">
    <source>
        <dbReference type="ARBA" id="ARBA00022448"/>
    </source>
</evidence>
<evidence type="ECO:0000256" key="5">
    <source>
        <dbReference type="ARBA" id="ARBA00023136"/>
    </source>
</evidence>
<evidence type="ECO:0000256" key="3">
    <source>
        <dbReference type="ARBA" id="ARBA00022692"/>
    </source>
</evidence>
<sequence length="489" mass="51697">MSKSLFRVKPVEPAPHVDAGEPVEGSLQGETTLKRTLTARHLVLLGIGAVIGAGIFVLTGQAAANHAGPAIMLSFVLAGTACALAGLCYAEFAAMMPVSGSAYSYSYATLGEFVAWFIGWCLVLEYLFASSTVAVGWSGYLISFVTGTLGLPFPAQLTTAPIDWNGTAFVSTGHLFNLPAVLIVAAVSGLCYVGITQSAIANSIIVAIKVTVIALFIGFGAMYIDPANWTPFIPEAQGPGKFGFDGVTRAAAIVFFAYIGFDAVSTAAGEAKNPQRDMPIGILGSLAVCTIIYIVVCAVLTGMTHYSLLGTAKPVATALEPYPGLAWLKTAVEIGAIAGLSSVILVMLMAQPRIFYSMSRDGLLPKLFGKVHPKYQTPYVGTIIVGVVACVLAGFMPLNVLGELVSMGTLLAFATVCAGVLVLRRTRPELPRPFRVPFAGVICPLGVVACLYLFWQPFTEHWKLLVGWTALGLVIYFAYGYRNSRLNTP</sequence>
<dbReference type="PANTHER" id="PTHR43243:SF4">
    <property type="entry name" value="CATIONIC AMINO ACID TRANSPORTER 4"/>
    <property type="match status" value="1"/>
</dbReference>
<feature type="transmembrane region" description="Helical" evidence="6">
    <location>
        <begin position="326"/>
        <end position="350"/>
    </location>
</feature>
<feature type="transmembrane region" description="Helical" evidence="6">
    <location>
        <begin position="461"/>
        <end position="479"/>
    </location>
</feature>
<keyword evidence="5 6" id="KW-0472">Membrane</keyword>
<feature type="transmembrane region" description="Helical" evidence="6">
    <location>
        <begin position="250"/>
        <end position="268"/>
    </location>
</feature>
<dbReference type="RefSeq" id="WP_146384517.1">
    <property type="nucleotide sequence ID" value="NZ_VOHK01000001.1"/>
</dbReference>
<dbReference type="Gene3D" id="1.20.1740.10">
    <property type="entry name" value="Amino acid/polyamine transporter I"/>
    <property type="match status" value="1"/>
</dbReference>
<proteinExistence type="predicted"/>
<dbReference type="GO" id="GO:0016020">
    <property type="term" value="C:membrane"/>
    <property type="evidence" value="ECO:0007669"/>
    <property type="project" value="UniProtKB-SubCell"/>
</dbReference>
<keyword evidence="2" id="KW-0813">Transport</keyword>
<feature type="transmembrane region" description="Helical" evidence="6">
    <location>
        <begin position="379"/>
        <end position="398"/>
    </location>
</feature>
<comment type="caution">
    <text evidence="7">The sequence shown here is derived from an EMBL/GenBank/DDBJ whole genome shotgun (WGS) entry which is preliminary data.</text>
</comment>
<dbReference type="PIRSF" id="PIRSF006060">
    <property type="entry name" value="AA_transporter"/>
    <property type="match status" value="1"/>
</dbReference>
<organism evidence="7 8">
    <name type="scientific">Luteimonas marina</name>
    <dbReference type="NCBI Taxonomy" id="488485"/>
    <lineage>
        <taxon>Bacteria</taxon>
        <taxon>Pseudomonadati</taxon>
        <taxon>Pseudomonadota</taxon>
        <taxon>Gammaproteobacteria</taxon>
        <taxon>Lysobacterales</taxon>
        <taxon>Lysobacteraceae</taxon>
        <taxon>Luteimonas</taxon>
    </lineage>
</organism>
<keyword evidence="4 6" id="KW-1133">Transmembrane helix</keyword>
<accession>A0A5C5UC05</accession>
<keyword evidence="3 6" id="KW-0812">Transmembrane</keyword>
<dbReference type="AlphaFoldDB" id="A0A5C5UC05"/>
<feature type="transmembrane region" description="Helical" evidence="6">
    <location>
        <begin position="42"/>
        <end position="64"/>
    </location>
</feature>
<dbReference type="Pfam" id="PF13520">
    <property type="entry name" value="AA_permease_2"/>
    <property type="match status" value="1"/>
</dbReference>
<gene>
    <name evidence="7" type="ORF">FQY83_01955</name>
</gene>